<evidence type="ECO:0000256" key="1">
    <source>
        <dbReference type="ARBA" id="ARBA00022737"/>
    </source>
</evidence>
<evidence type="ECO:0000313" key="2">
    <source>
        <dbReference type="EMBL" id="NIH54970.1"/>
    </source>
</evidence>
<name>A0A7X5TU76_9MICO</name>
<sequence>MDKKKSLGAALGASLIASVIVGITPRIDDSSAAYTSQAHISASNYGVGLQQVSAALYVRALAIPPQMRGKTIKLIAGGSTIALAVDSNNVIYPWASDNLYGQLNVPSSLSGQSIQSVAAGAWHALALTSAGKVVAWGSNAVAQATVPAALAPLTVRQIAAGYNKSLALTSTGRVYSWGEYEVDPSNASSVRKPAVNLSETYQGKVKLIDTGIFYDIAVTTSNQIVRWNAYRSEILPSAGEIVGVAAVRHNTVAITSDGRVLGWGPSRAALTIPAFVQAKTIVSINAETPFGSSPIVLALDAEGSILAWNTDTGANMTAQLTPLDSEEKRFTAAQVVGGGTGNEGSIAIQSEG</sequence>
<dbReference type="Gene3D" id="2.130.10.30">
    <property type="entry name" value="Regulator of chromosome condensation 1/beta-lactamase-inhibitor protein II"/>
    <property type="match status" value="1"/>
</dbReference>
<reference evidence="2 3" key="1">
    <citation type="submission" date="2020-02" db="EMBL/GenBank/DDBJ databases">
        <title>Sequencing the genomes of 1000 actinobacteria strains.</title>
        <authorList>
            <person name="Klenk H.-P."/>
        </authorList>
    </citation>
    <scope>NUCLEOTIDE SEQUENCE [LARGE SCALE GENOMIC DNA]</scope>
    <source>
        <strain evidence="2 3">DSM 27960</strain>
    </source>
</reference>
<dbReference type="PROSITE" id="PS50012">
    <property type="entry name" value="RCC1_3"/>
    <property type="match status" value="2"/>
</dbReference>
<dbReference type="InterPro" id="IPR051709">
    <property type="entry name" value="Ub-ligase/GTPase-reg"/>
</dbReference>
<evidence type="ECO:0008006" key="4">
    <source>
        <dbReference type="Google" id="ProtNLM"/>
    </source>
</evidence>
<comment type="caution">
    <text evidence="2">The sequence shown here is derived from an EMBL/GenBank/DDBJ whole genome shotgun (WGS) entry which is preliminary data.</text>
</comment>
<dbReference type="AlphaFoldDB" id="A0A7X5TU76"/>
<proteinExistence type="predicted"/>
<organism evidence="2 3">
    <name type="scientific">Lysinibacter cavernae</name>
    <dbReference type="NCBI Taxonomy" id="1640652"/>
    <lineage>
        <taxon>Bacteria</taxon>
        <taxon>Bacillati</taxon>
        <taxon>Actinomycetota</taxon>
        <taxon>Actinomycetes</taxon>
        <taxon>Micrococcales</taxon>
        <taxon>Microbacteriaceae</taxon>
        <taxon>Lysinibacter</taxon>
    </lineage>
</organism>
<dbReference type="InterPro" id="IPR000408">
    <property type="entry name" value="Reg_chr_condens"/>
</dbReference>
<dbReference type="Proteomes" id="UP000541033">
    <property type="component" value="Unassembled WGS sequence"/>
</dbReference>
<keyword evidence="1" id="KW-0677">Repeat</keyword>
<dbReference type="InterPro" id="IPR009091">
    <property type="entry name" value="RCC1/BLIP-II"/>
</dbReference>
<gene>
    <name evidence="2" type="ORF">FHX76_002885</name>
</gene>
<dbReference type="PANTHER" id="PTHR45622:SF44">
    <property type="entry name" value="REGULATOR OF CHROMOSOME CONDENSATION (RCC1) FAMILY PROTEIN"/>
    <property type="match status" value="1"/>
</dbReference>
<dbReference type="RefSeq" id="WP_167151800.1">
    <property type="nucleotide sequence ID" value="NZ_JAAMOX010000003.1"/>
</dbReference>
<dbReference type="EMBL" id="JAAMOX010000003">
    <property type="protein sequence ID" value="NIH54970.1"/>
    <property type="molecule type" value="Genomic_DNA"/>
</dbReference>
<dbReference type="GO" id="GO:0005737">
    <property type="term" value="C:cytoplasm"/>
    <property type="evidence" value="ECO:0007669"/>
    <property type="project" value="TreeGrafter"/>
</dbReference>
<dbReference type="PANTHER" id="PTHR45622">
    <property type="entry name" value="UBIQUITIN-PROTEIN LIGASE E3A-RELATED"/>
    <property type="match status" value="1"/>
</dbReference>
<dbReference type="SUPFAM" id="SSF50985">
    <property type="entry name" value="RCC1/BLIP-II"/>
    <property type="match status" value="1"/>
</dbReference>
<accession>A0A7X5TU76</accession>
<dbReference type="PROSITE" id="PS00626">
    <property type="entry name" value="RCC1_2"/>
    <property type="match status" value="1"/>
</dbReference>
<protein>
    <recommendedName>
        <fullName evidence="4">Chromosome condensation regulator RCC1</fullName>
    </recommendedName>
</protein>
<dbReference type="Pfam" id="PF13540">
    <property type="entry name" value="RCC1_2"/>
    <property type="match status" value="2"/>
</dbReference>
<evidence type="ECO:0000313" key="3">
    <source>
        <dbReference type="Proteomes" id="UP000541033"/>
    </source>
</evidence>
<keyword evidence="3" id="KW-1185">Reference proteome</keyword>